<keyword evidence="2" id="KW-0560">Oxidoreductase</keyword>
<dbReference type="AlphaFoldDB" id="A0A6G9YNT4"/>
<dbReference type="Pfam" id="PF13561">
    <property type="entry name" value="adh_short_C2"/>
    <property type="match status" value="1"/>
</dbReference>
<accession>A0A6G9YNT4</accession>
<name>A0A6G9YNT4_9NOCA</name>
<evidence type="ECO:0000313" key="3">
    <source>
        <dbReference type="EMBL" id="QIS14862.1"/>
    </source>
</evidence>
<dbReference type="EMBL" id="CP046172">
    <property type="protein sequence ID" value="QIS14862.1"/>
    <property type="molecule type" value="Genomic_DNA"/>
</dbReference>
<dbReference type="Proteomes" id="UP000503540">
    <property type="component" value="Chromosome"/>
</dbReference>
<protein>
    <submittedName>
        <fullName evidence="3">SDR family oxidoreductase</fullName>
    </submittedName>
</protein>
<gene>
    <name evidence="3" type="ORF">F5544_35150</name>
</gene>
<keyword evidence="4" id="KW-1185">Reference proteome</keyword>
<comment type="similarity">
    <text evidence="1">Belongs to the short-chain dehydrogenases/reductases (SDR) family.</text>
</comment>
<proteinExistence type="inferred from homology"/>
<evidence type="ECO:0000256" key="2">
    <source>
        <dbReference type="ARBA" id="ARBA00023002"/>
    </source>
</evidence>
<dbReference type="KEGG" id="nah:F5544_35150"/>
<evidence type="ECO:0000256" key="1">
    <source>
        <dbReference type="ARBA" id="ARBA00006484"/>
    </source>
</evidence>
<evidence type="ECO:0000313" key="4">
    <source>
        <dbReference type="Proteomes" id="UP000503540"/>
    </source>
</evidence>
<dbReference type="PANTHER" id="PTHR43477:SF1">
    <property type="entry name" value="DIHYDROANTICAPSIN 7-DEHYDROGENASE"/>
    <property type="match status" value="1"/>
</dbReference>
<dbReference type="InterPro" id="IPR002347">
    <property type="entry name" value="SDR_fam"/>
</dbReference>
<dbReference type="SUPFAM" id="SSF51735">
    <property type="entry name" value="NAD(P)-binding Rossmann-fold domains"/>
    <property type="match status" value="1"/>
</dbReference>
<dbReference type="GO" id="GO:0016491">
    <property type="term" value="F:oxidoreductase activity"/>
    <property type="evidence" value="ECO:0007669"/>
    <property type="project" value="UniProtKB-KW"/>
</dbReference>
<reference evidence="3 4" key="1">
    <citation type="journal article" date="2019" name="ACS Chem. Biol.">
        <title>Identification and Mobilization of a Cryptic Antibiotic Biosynthesis Gene Locus from a Human-Pathogenic Nocardia Isolate.</title>
        <authorList>
            <person name="Herisse M."/>
            <person name="Ishida K."/>
            <person name="Porter J.L."/>
            <person name="Howden B."/>
            <person name="Hertweck C."/>
            <person name="Stinear T.P."/>
            <person name="Pidot S.J."/>
        </authorList>
    </citation>
    <scope>NUCLEOTIDE SEQUENCE [LARGE SCALE GENOMIC DNA]</scope>
    <source>
        <strain evidence="3 4">AUSMDU00012717</strain>
    </source>
</reference>
<dbReference type="PANTHER" id="PTHR43477">
    <property type="entry name" value="DIHYDROANTICAPSIN 7-DEHYDROGENASE"/>
    <property type="match status" value="1"/>
</dbReference>
<organism evidence="3 4">
    <name type="scientific">Nocardia arthritidis</name>
    <dbReference type="NCBI Taxonomy" id="228602"/>
    <lineage>
        <taxon>Bacteria</taxon>
        <taxon>Bacillati</taxon>
        <taxon>Actinomycetota</taxon>
        <taxon>Actinomycetes</taxon>
        <taxon>Mycobacteriales</taxon>
        <taxon>Nocardiaceae</taxon>
        <taxon>Nocardia</taxon>
    </lineage>
</organism>
<dbReference type="InterPro" id="IPR051122">
    <property type="entry name" value="SDR_DHRS6-like"/>
</dbReference>
<dbReference type="InterPro" id="IPR036291">
    <property type="entry name" value="NAD(P)-bd_dom_sf"/>
</dbReference>
<dbReference type="PRINTS" id="PR00081">
    <property type="entry name" value="GDHRDH"/>
</dbReference>
<dbReference type="Gene3D" id="3.40.50.720">
    <property type="entry name" value="NAD(P)-binding Rossmann-like Domain"/>
    <property type="match status" value="1"/>
</dbReference>
<sequence>MEAVMSERVVIVGGTSGIGLATAKRLAARGVAVVIAGRSEQRLAAALAELGPEVTGKTVDARDQQDLARLFAEVGPVDHVVVTVTGPSGTKPFQEIDADHLQAHLSGKLLPHFATVQAALPHLTPNGSITLVSAASAGGSMPTTAALAAVNAGVEALVPVLAVELAPVRVNAVSPGVIDTEWWNFLPDEARADVFAQLSATTPVGRIGTADDIAKAIDFLVDNGFTTGIVVRVDGGARLGAPK</sequence>